<dbReference type="EMBL" id="JBHDIY010000002">
    <property type="protein sequence ID" value="MFL4471914.1"/>
    <property type="molecule type" value="Genomic_DNA"/>
</dbReference>
<dbReference type="InterPro" id="IPR029787">
    <property type="entry name" value="Nucleotide_cyclase"/>
</dbReference>
<dbReference type="Proteomes" id="UP001627408">
    <property type="component" value="Unassembled WGS sequence"/>
</dbReference>
<dbReference type="PROSITE" id="PS50125">
    <property type="entry name" value="GUANYLATE_CYCLASE_2"/>
    <property type="match status" value="1"/>
</dbReference>
<evidence type="ECO:0000313" key="2">
    <source>
        <dbReference type="EMBL" id="MFL4471914.1"/>
    </source>
</evidence>
<dbReference type="RefSeq" id="WP_407593783.1">
    <property type="nucleotide sequence ID" value="NZ_JBHDIY010000002.1"/>
</dbReference>
<name>A0ABW8UYR0_9RHOB</name>
<proteinExistence type="predicted"/>
<comment type="caution">
    <text evidence="2">The sequence shown here is derived from an EMBL/GenBank/DDBJ whole genome shotgun (WGS) entry which is preliminary data.</text>
</comment>
<organism evidence="2 3">
    <name type="scientific">Tateyamaria armeniaca</name>
    <dbReference type="NCBI Taxonomy" id="2518930"/>
    <lineage>
        <taxon>Bacteria</taxon>
        <taxon>Pseudomonadati</taxon>
        <taxon>Pseudomonadota</taxon>
        <taxon>Alphaproteobacteria</taxon>
        <taxon>Rhodobacterales</taxon>
        <taxon>Roseobacteraceae</taxon>
        <taxon>Tateyamaria</taxon>
    </lineage>
</organism>
<dbReference type="Pfam" id="PF00211">
    <property type="entry name" value="Guanylate_cyc"/>
    <property type="match status" value="1"/>
</dbReference>
<protein>
    <submittedName>
        <fullName evidence="2">Adenylate/guanylate cyclase domain-containing protein</fullName>
    </submittedName>
</protein>
<accession>A0ABW8UYR0</accession>
<dbReference type="PANTHER" id="PTHR43081">
    <property type="entry name" value="ADENYLATE CYCLASE, TERMINAL-DIFFERENTIATION SPECIFIC-RELATED"/>
    <property type="match status" value="1"/>
</dbReference>
<evidence type="ECO:0000259" key="1">
    <source>
        <dbReference type="PROSITE" id="PS50125"/>
    </source>
</evidence>
<dbReference type="InterPro" id="IPR050697">
    <property type="entry name" value="Adenylyl/Guanylyl_Cyclase_3/4"/>
</dbReference>
<dbReference type="PANTHER" id="PTHR43081:SF11">
    <property type="entry name" value="BLR2264 PROTEIN"/>
    <property type="match status" value="1"/>
</dbReference>
<reference evidence="2 3" key="1">
    <citation type="submission" date="2024-08" db="EMBL/GenBank/DDBJ databases">
        <title>Tateyamaria sp. nov., isolated from marine algae.</title>
        <authorList>
            <person name="Choi B.J."/>
            <person name="Kim J.M."/>
            <person name="Lee J.K."/>
            <person name="Choi D.G."/>
            <person name="Bayburt H."/>
            <person name="Baek J.H."/>
            <person name="Han D.M."/>
            <person name="Jeon C.O."/>
        </authorList>
    </citation>
    <scope>NUCLEOTIDE SEQUENCE [LARGE SCALE GENOMIC DNA]</scope>
    <source>
        <strain evidence="2 3">KMU-156</strain>
    </source>
</reference>
<keyword evidence="3" id="KW-1185">Reference proteome</keyword>
<dbReference type="SMART" id="SM00044">
    <property type="entry name" value="CYCc"/>
    <property type="match status" value="1"/>
</dbReference>
<dbReference type="InterPro" id="IPR001054">
    <property type="entry name" value="A/G_cyclase"/>
</dbReference>
<sequence length="405" mass="44236">MADLFDNINDWLMQEALDENPLTSIVETFGRRLVEGGVPVARISIGRSILHPTIGLLDVQWEQDTGQVNTQAVPRQIVRNSLEIFDTPFGELSKGKTDRLFADLRDPDEVARFPMFEQLAARGMTYYAAFSRSFGRTHHLYERISNEFRGASLSFTTKRFSGFSQADLDGLERVLPAFCICLRMDIERFVAGEILETYLGKISGKQVLDGQVERGDGQEIDCAILYSDLRGSVTLSQTLDSTAYLDTVNAYFDCVATAIDEHGGEVLKFIGDGVLAIFPFDEANRPRANMCAAALSSAQEAFARAEHANRGRSGDGLPALHFGVGLHVGTVIYGNVGTARRLDFTATGPAVGLASRCEGMTRELDTPLVATGAFAEHCPRAGADLGQHRLRGFADPIALVSYPLT</sequence>
<dbReference type="Gene3D" id="3.30.70.1230">
    <property type="entry name" value="Nucleotide cyclase"/>
    <property type="match status" value="1"/>
</dbReference>
<feature type="domain" description="Guanylate cyclase" evidence="1">
    <location>
        <begin position="223"/>
        <end position="358"/>
    </location>
</feature>
<gene>
    <name evidence="2" type="ORF">ACERZ8_19285</name>
</gene>
<dbReference type="SUPFAM" id="SSF55073">
    <property type="entry name" value="Nucleotide cyclase"/>
    <property type="match status" value="1"/>
</dbReference>
<evidence type="ECO:0000313" key="3">
    <source>
        <dbReference type="Proteomes" id="UP001627408"/>
    </source>
</evidence>
<dbReference type="CDD" id="cd07302">
    <property type="entry name" value="CHD"/>
    <property type="match status" value="1"/>
</dbReference>